<keyword evidence="1" id="KW-0472">Membrane</keyword>
<proteinExistence type="predicted"/>
<evidence type="ECO:0000256" key="1">
    <source>
        <dbReference type="SAM" id="Phobius"/>
    </source>
</evidence>
<sequence length="68" mass="7546">FSDINVNDLSTFAWVDVLIAAIALIGFILVDGKKHQVTGRWLAIFTTLSIGVSCGLPLYLYFKEKQIT</sequence>
<evidence type="ECO:0000313" key="3">
    <source>
        <dbReference type="Proteomes" id="UP000278792"/>
    </source>
</evidence>
<feature type="transmembrane region" description="Helical" evidence="1">
    <location>
        <begin position="12"/>
        <end position="30"/>
    </location>
</feature>
<dbReference type="Pfam" id="PF11196">
    <property type="entry name" value="DUF2834"/>
    <property type="match status" value="1"/>
</dbReference>
<dbReference type="AlphaFoldDB" id="A0A3N3DSX7"/>
<gene>
    <name evidence="2" type="ORF">EGH82_22635</name>
</gene>
<name>A0A3N3DSX7_9VIBR</name>
<keyword evidence="1" id="KW-0812">Transmembrane</keyword>
<feature type="transmembrane region" description="Helical" evidence="1">
    <location>
        <begin position="42"/>
        <end position="62"/>
    </location>
</feature>
<dbReference type="RefSeq" id="WP_123783803.1">
    <property type="nucleotide sequence ID" value="NZ_RKIK01000142.1"/>
</dbReference>
<keyword evidence="1" id="KW-1133">Transmembrane helix</keyword>
<protein>
    <submittedName>
        <fullName evidence="2">DUF2834 domain-containing protein</fullName>
    </submittedName>
</protein>
<dbReference type="InterPro" id="IPR021362">
    <property type="entry name" value="DUF2834"/>
</dbReference>
<feature type="non-terminal residue" evidence="2">
    <location>
        <position position="1"/>
    </location>
</feature>
<dbReference type="Proteomes" id="UP000278792">
    <property type="component" value="Unassembled WGS sequence"/>
</dbReference>
<accession>A0A3N3DSX7</accession>
<evidence type="ECO:0000313" key="2">
    <source>
        <dbReference type="EMBL" id="ROV57532.1"/>
    </source>
</evidence>
<dbReference type="EMBL" id="RKIK01000142">
    <property type="protein sequence ID" value="ROV57532.1"/>
    <property type="molecule type" value="Genomic_DNA"/>
</dbReference>
<organism evidence="2 3">
    <name type="scientific">Vibrio ponticus</name>
    <dbReference type="NCBI Taxonomy" id="265668"/>
    <lineage>
        <taxon>Bacteria</taxon>
        <taxon>Pseudomonadati</taxon>
        <taxon>Pseudomonadota</taxon>
        <taxon>Gammaproteobacteria</taxon>
        <taxon>Vibrionales</taxon>
        <taxon>Vibrionaceae</taxon>
        <taxon>Vibrio</taxon>
    </lineage>
</organism>
<comment type="caution">
    <text evidence="2">The sequence shown here is derived from an EMBL/GenBank/DDBJ whole genome shotgun (WGS) entry which is preliminary data.</text>
</comment>
<reference evidence="2 3" key="1">
    <citation type="submission" date="2018-11" db="EMBL/GenBank/DDBJ databases">
        <title>Vibrio ponticus strain CAIM 1751 pathogenic for the snapper Lutjanus guttatus.</title>
        <authorList>
            <person name="Soto-Rodriguez S."/>
            <person name="Lozano-Olvera R."/>
            <person name="Gomez-Gil B."/>
        </authorList>
    </citation>
    <scope>NUCLEOTIDE SEQUENCE [LARGE SCALE GENOMIC DNA]</scope>
    <source>
        <strain evidence="2 3">CAIM 1751</strain>
    </source>
</reference>